<dbReference type="AlphaFoldDB" id="A0A0F9LA43"/>
<protein>
    <submittedName>
        <fullName evidence="1">Uncharacterized protein</fullName>
    </submittedName>
</protein>
<proteinExistence type="predicted"/>
<name>A0A0F9LA43_9ZZZZ</name>
<accession>A0A0F9LA43</accession>
<dbReference type="EMBL" id="LAZR01006492">
    <property type="protein sequence ID" value="KKM91754.1"/>
    <property type="molecule type" value="Genomic_DNA"/>
</dbReference>
<organism evidence="1">
    <name type="scientific">marine sediment metagenome</name>
    <dbReference type="NCBI Taxonomy" id="412755"/>
    <lineage>
        <taxon>unclassified sequences</taxon>
        <taxon>metagenomes</taxon>
        <taxon>ecological metagenomes</taxon>
    </lineage>
</organism>
<evidence type="ECO:0000313" key="1">
    <source>
        <dbReference type="EMBL" id="KKM91754.1"/>
    </source>
</evidence>
<comment type="caution">
    <text evidence="1">The sequence shown here is derived from an EMBL/GenBank/DDBJ whole genome shotgun (WGS) entry which is preliminary data.</text>
</comment>
<sequence length="55" mass="6441">MAIGIGMDDTPINWEAIFERMEAKKRFQEERHQQLLKAKEKAHAAIKEFLNGDKK</sequence>
<reference evidence="1" key="1">
    <citation type="journal article" date="2015" name="Nature">
        <title>Complex archaea that bridge the gap between prokaryotes and eukaryotes.</title>
        <authorList>
            <person name="Spang A."/>
            <person name="Saw J.H."/>
            <person name="Jorgensen S.L."/>
            <person name="Zaremba-Niedzwiedzka K."/>
            <person name="Martijn J."/>
            <person name="Lind A.E."/>
            <person name="van Eijk R."/>
            <person name="Schleper C."/>
            <person name="Guy L."/>
            <person name="Ettema T.J."/>
        </authorList>
    </citation>
    <scope>NUCLEOTIDE SEQUENCE</scope>
</reference>
<gene>
    <name evidence="1" type="ORF">LCGC14_1225490</name>
</gene>